<dbReference type="InterPro" id="IPR035810">
    <property type="entry name" value="PEBP_euk"/>
</dbReference>
<reference evidence="2 3" key="1">
    <citation type="journal article" date="2023" name="Arcadia Sci">
        <title>De novo assembly of a long-read Amblyomma americanum tick genome.</title>
        <authorList>
            <person name="Chou S."/>
            <person name="Poskanzer K.E."/>
            <person name="Rollins M."/>
            <person name="Thuy-Boun P.S."/>
        </authorList>
    </citation>
    <scope>NUCLEOTIDE SEQUENCE [LARGE SCALE GENOMIC DNA]</scope>
    <source>
        <strain evidence="2">F_SG_1</strain>
        <tissue evidence="2">Salivary glands</tissue>
    </source>
</reference>
<dbReference type="InterPro" id="IPR036610">
    <property type="entry name" value="PEBP-like_sf"/>
</dbReference>
<sequence>MTLIGLATILLLILFGNNLGEESSAAKKAVPEPAGLSEADLNIWRTSGLVDDLTLDGAPRLLLEVKYDSKTLTKPGETLTPKEAAKAPSLTLKGTLHCKSPYALLMVDPDARSRACPMYRSWLHWMVVNIGNTATFQDGQEASPYLGPGPPNGTGPHRYAFLVYCQGGTRLNAAEVAPKDKKNFDVDKFALTMASTVPAAGNFFYSEFTARRA</sequence>
<gene>
    <name evidence="2" type="ORF">V5799_031082</name>
</gene>
<dbReference type="Gene3D" id="3.90.280.10">
    <property type="entry name" value="PEBP-like"/>
    <property type="match status" value="1"/>
</dbReference>
<dbReference type="AlphaFoldDB" id="A0AAQ4ELG6"/>
<feature type="chain" id="PRO_5042844211" description="Phosphatidylethanolamine-binding protein" evidence="1">
    <location>
        <begin position="21"/>
        <end position="213"/>
    </location>
</feature>
<accession>A0AAQ4ELG6</accession>
<dbReference type="Pfam" id="PF01161">
    <property type="entry name" value="PBP"/>
    <property type="match status" value="1"/>
</dbReference>
<evidence type="ECO:0008006" key="4">
    <source>
        <dbReference type="Google" id="ProtNLM"/>
    </source>
</evidence>
<dbReference type="InterPro" id="IPR008914">
    <property type="entry name" value="PEBP"/>
</dbReference>
<proteinExistence type="predicted"/>
<organism evidence="2 3">
    <name type="scientific">Amblyomma americanum</name>
    <name type="common">Lone star tick</name>
    <dbReference type="NCBI Taxonomy" id="6943"/>
    <lineage>
        <taxon>Eukaryota</taxon>
        <taxon>Metazoa</taxon>
        <taxon>Ecdysozoa</taxon>
        <taxon>Arthropoda</taxon>
        <taxon>Chelicerata</taxon>
        <taxon>Arachnida</taxon>
        <taxon>Acari</taxon>
        <taxon>Parasitiformes</taxon>
        <taxon>Ixodida</taxon>
        <taxon>Ixodoidea</taxon>
        <taxon>Ixodidae</taxon>
        <taxon>Amblyomminae</taxon>
        <taxon>Amblyomma</taxon>
    </lineage>
</organism>
<dbReference type="PANTHER" id="PTHR11362">
    <property type="entry name" value="PHOSPHATIDYLETHANOLAMINE-BINDING PROTEIN"/>
    <property type="match status" value="1"/>
</dbReference>
<keyword evidence="3" id="KW-1185">Reference proteome</keyword>
<protein>
    <recommendedName>
        <fullName evidence="4">Phosphatidylethanolamine-binding protein</fullName>
    </recommendedName>
</protein>
<evidence type="ECO:0000256" key="1">
    <source>
        <dbReference type="SAM" id="SignalP"/>
    </source>
</evidence>
<dbReference type="PANTHER" id="PTHR11362:SF82">
    <property type="entry name" value="PHOSPHATIDYLETHANOLAMINE-BINDING PROTEIN 4"/>
    <property type="match status" value="1"/>
</dbReference>
<name>A0AAQ4ELG6_AMBAM</name>
<dbReference type="EMBL" id="JARKHS020013936">
    <property type="protein sequence ID" value="KAK8775576.1"/>
    <property type="molecule type" value="Genomic_DNA"/>
</dbReference>
<dbReference type="SUPFAM" id="SSF49777">
    <property type="entry name" value="PEBP-like"/>
    <property type="match status" value="1"/>
</dbReference>
<comment type="caution">
    <text evidence="2">The sequence shown here is derived from an EMBL/GenBank/DDBJ whole genome shotgun (WGS) entry which is preliminary data.</text>
</comment>
<dbReference type="Proteomes" id="UP001321473">
    <property type="component" value="Unassembled WGS sequence"/>
</dbReference>
<evidence type="ECO:0000313" key="3">
    <source>
        <dbReference type="Proteomes" id="UP001321473"/>
    </source>
</evidence>
<dbReference type="CDD" id="cd00866">
    <property type="entry name" value="PEBP_euk"/>
    <property type="match status" value="1"/>
</dbReference>
<keyword evidence="1" id="KW-0732">Signal</keyword>
<evidence type="ECO:0000313" key="2">
    <source>
        <dbReference type="EMBL" id="KAK8775576.1"/>
    </source>
</evidence>
<feature type="signal peptide" evidence="1">
    <location>
        <begin position="1"/>
        <end position="20"/>
    </location>
</feature>